<protein>
    <submittedName>
        <fullName evidence="2">Uncharacterized protein</fullName>
    </submittedName>
</protein>
<reference evidence="2 3" key="1">
    <citation type="submission" date="2019-01" db="EMBL/GenBank/DDBJ databases">
        <authorList>
            <person name="Sayadi A."/>
        </authorList>
    </citation>
    <scope>NUCLEOTIDE SEQUENCE [LARGE SCALE GENOMIC DNA]</scope>
</reference>
<keyword evidence="3" id="KW-1185">Reference proteome</keyword>
<accession>A0A653CCC8</accession>
<name>A0A653CCC8_CALMS</name>
<feature type="compositionally biased region" description="Basic and acidic residues" evidence="1">
    <location>
        <begin position="11"/>
        <end position="21"/>
    </location>
</feature>
<proteinExistence type="predicted"/>
<dbReference type="Proteomes" id="UP000410492">
    <property type="component" value="Unassembled WGS sequence"/>
</dbReference>
<dbReference type="OrthoDB" id="6804143at2759"/>
<sequence>MAARHRASRQHTREATLRERSTGAASTSTGSRREPDSISGNLTHCGTALLWGPQCCQGSLQEETCSRKCHRTNDGCLKPQYHQTVQLYFFKVVDILSRTARQNISAYYTRHS</sequence>
<organism evidence="2 3">
    <name type="scientific">Callosobruchus maculatus</name>
    <name type="common">Southern cowpea weevil</name>
    <name type="synonym">Pulse bruchid</name>
    <dbReference type="NCBI Taxonomy" id="64391"/>
    <lineage>
        <taxon>Eukaryota</taxon>
        <taxon>Metazoa</taxon>
        <taxon>Ecdysozoa</taxon>
        <taxon>Arthropoda</taxon>
        <taxon>Hexapoda</taxon>
        <taxon>Insecta</taxon>
        <taxon>Pterygota</taxon>
        <taxon>Neoptera</taxon>
        <taxon>Endopterygota</taxon>
        <taxon>Coleoptera</taxon>
        <taxon>Polyphaga</taxon>
        <taxon>Cucujiformia</taxon>
        <taxon>Chrysomeloidea</taxon>
        <taxon>Chrysomelidae</taxon>
        <taxon>Bruchinae</taxon>
        <taxon>Bruchini</taxon>
        <taxon>Callosobruchus</taxon>
    </lineage>
</organism>
<evidence type="ECO:0000313" key="2">
    <source>
        <dbReference type="EMBL" id="VEN44720.1"/>
    </source>
</evidence>
<feature type="region of interest" description="Disordered" evidence="1">
    <location>
        <begin position="1"/>
        <end position="39"/>
    </location>
</feature>
<dbReference type="AlphaFoldDB" id="A0A653CCC8"/>
<dbReference type="EMBL" id="CAACVG010007297">
    <property type="protein sequence ID" value="VEN44720.1"/>
    <property type="molecule type" value="Genomic_DNA"/>
</dbReference>
<evidence type="ECO:0000313" key="3">
    <source>
        <dbReference type="Proteomes" id="UP000410492"/>
    </source>
</evidence>
<evidence type="ECO:0000256" key="1">
    <source>
        <dbReference type="SAM" id="MobiDB-lite"/>
    </source>
</evidence>
<gene>
    <name evidence="2" type="ORF">CALMAC_LOCUS7411</name>
</gene>
<feature type="compositionally biased region" description="Basic residues" evidence="1">
    <location>
        <begin position="1"/>
        <end position="10"/>
    </location>
</feature>